<accession>A0ACC0BCR5</accession>
<dbReference type="Proteomes" id="UP001060085">
    <property type="component" value="Linkage Group LG03"/>
</dbReference>
<evidence type="ECO:0000313" key="1">
    <source>
        <dbReference type="EMBL" id="KAI5670459.1"/>
    </source>
</evidence>
<dbReference type="EMBL" id="CM044703">
    <property type="protein sequence ID" value="KAI5670459.1"/>
    <property type="molecule type" value="Genomic_DNA"/>
</dbReference>
<sequence>MLALRKLINKNLKSSPTISTINRYFTTGTANSISETPSSAYYDELINNAGRDRDFATVQQLLSKRFRDGCFNTNHTFKFISTDISILDDLLKALARLENGFPRKSAHDCLIAQLCRLPRMQDAVRVAEIMVRKQYGANATTFHPILNALTRKKAMDEVWRVMEMMRVCEIEPDVTAYNSILTAYCFSGDLNSAASVLSRMVEEGKVADTRTYDALVLGACRAGKIEGALRLLRRMAYEGVLPLYSTHAHVINAMVKNGYYAQAVEFVMSFAGKDKGLDTENFEILGVRLINSKRDYEAKFVVEEMVRRGLAMGEKLKDFYHVLCATEGYISIHRTSSVK</sequence>
<name>A0ACC0BCR5_CATRO</name>
<gene>
    <name evidence="1" type="ORF">M9H77_10823</name>
</gene>
<reference evidence="2" key="1">
    <citation type="journal article" date="2023" name="Nat. Plants">
        <title>Single-cell RNA sequencing provides a high-resolution roadmap for understanding the multicellular compartmentation of specialized metabolism.</title>
        <authorList>
            <person name="Sun S."/>
            <person name="Shen X."/>
            <person name="Li Y."/>
            <person name="Li Y."/>
            <person name="Wang S."/>
            <person name="Li R."/>
            <person name="Zhang H."/>
            <person name="Shen G."/>
            <person name="Guo B."/>
            <person name="Wei J."/>
            <person name="Xu J."/>
            <person name="St-Pierre B."/>
            <person name="Chen S."/>
            <person name="Sun C."/>
        </authorList>
    </citation>
    <scope>NUCLEOTIDE SEQUENCE [LARGE SCALE GENOMIC DNA]</scope>
</reference>
<protein>
    <submittedName>
        <fullName evidence="1">Uncharacterized protein</fullName>
    </submittedName>
</protein>
<keyword evidence="2" id="KW-1185">Reference proteome</keyword>
<evidence type="ECO:0000313" key="2">
    <source>
        <dbReference type="Proteomes" id="UP001060085"/>
    </source>
</evidence>
<organism evidence="1 2">
    <name type="scientific">Catharanthus roseus</name>
    <name type="common">Madagascar periwinkle</name>
    <name type="synonym">Vinca rosea</name>
    <dbReference type="NCBI Taxonomy" id="4058"/>
    <lineage>
        <taxon>Eukaryota</taxon>
        <taxon>Viridiplantae</taxon>
        <taxon>Streptophyta</taxon>
        <taxon>Embryophyta</taxon>
        <taxon>Tracheophyta</taxon>
        <taxon>Spermatophyta</taxon>
        <taxon>Magnoliopsida</taxon>
        <taxon>eudicotyledons</taxon>
        <taxon>Gunneridae</taxon>
        <taxon>Pentapetalae</taxon>
        <taxon>asterids</taxon>
        <taxon>lamiids</taxon>
        <taxon>Gentianales</taxon>
        <taxon>Apocynaceae</taxon>
        <taxon>Rauvolfioideae</taxon>
        <taxon>Vinceae</taxon>
        <taxon>Catharanthinae</taxon>
        <taxon>Catharanthus</taxon>
    </lineage>
</organism>
<proteinExistence type="predicted"/>
<comment type="caution">
    <text evidence="1">The sequence shown here is derived from an EMBL/GenBank/DDBJ whole genome shotgun (WGS) entry which is preliminary data.</text>
</comment>